<sequence>MKPQNLIVIMADEHRRDYLGASGHRLVQTPNIDALAARGTRFTAAYTPSPLCVPARSAFATGRPIRDVGAWCNACAYDGEQESWHHRLRNAGHHVHSIGKLHFRGAEGDDNGFSHSEMPMNIVDGQGDVLGLIRDRNIERGAANKMADMAGPGESVYTNYDRDISARAQIWLRETAPQITDKPWVLFVSLVAPHFPLTAPPEFYYRYDQTQIDMPKQYPNDQRPQHPYLNDYQSVFAYDRFFKTDADVKRAIAGYMGLCSFVDHQVGEVIKSLAASGLSEQTRIVYTSDHGDNLGARGLWGKSTLYEESVGIPLIVCGPDIEAGAVREQPRSLIDVSRFILDATGCSSQGFGEVDLFSDDDVSVISEYHGTGSRSGAYMLRWGKWKYVHYALYDAQLFDLESDPEELQNLADDPAHADQVKQCLAMLQSRLDPDAVHLDALAEQRRRIDALGGEAAILAREDYGFSPPPGVRVRAGR</sequence>
<evidence type="ECO:0000313" key="2">
    <source>
        <dbReference type="EMBL" id="WDR03940.1"/>
    </source>
</evidence>
<accession>A0ABY7YSC3</accession>
<proteinExistence type="predicted"/>
<reference evidence="2 3" key="1">
    <citation type="submission" date="2023-02" db="EMBL/GenBank/DDBJ databases">
        <title>Devosia algicola sp. nov., isolated from the phycosphere of marine algae.</title>
        <authorList>
            <person name="Kim J.M."/>
            <person name="Lee J.K."/>
            <person name="Choi B.J."/>
            <person name="Bayburt H."/>
            <person name="Jeon C.O."/>
        </authorList>
    </citation>
    <scope>NUCLEOTIDE SEQUENCE [LARGE SCALE GENOMIC DNA]</scope>
    <source>
        <strain evidence="2 3">G20-9</strain>
    </source>
</reference>
<organism evidence="2 3">
    <name type="scientific">Devosia algicola</name>
    <dbReference type="NCBI Taxonomy" id="3026418"/>
    <lineage>
        <taxon>Bacteria</taxon>
        <taxon>Pseudomonadati</taxon>
        <taxon>Pseudomonadota</taxon>
        <taxon>Alphaproteobacteria</taxon>
        <taxon>Hyphomicrobiales</taxon>
        <taxon>Devosiaceae</taxon>
        <taxon>Devosia</taxon>
    </lineage>
</organism>
<feature type="domain" description="Sulfatase N-terminal" evidence="1">
    <location>
        <begin position="4"/>
        <end position="345"/>
    </location>
</feature>
<dbReference type="InterPro" id="IPR000917">
    <property type="entry name" value="Sulfatase_N"/>
</dbReference>
<gene>
    <name evidence="2" type="ORF">PSQ19_07925</name>
</gene>
<dbReference type="CDD" id="cd16037">
    <property type="entry name" value="sulfatase_like"/>
    <property type="match status" value="1"/>
</dbReference>
<dbReference type="Gene3D" id="3.40.720.10">
    <property type="entry name" value="Alkaline Phosphatase, subunit A"/>
    <property type="match status" value="1"/>
</dbReference>
<dbReference type="InterPro" id="IPR051849">
    <property type="entry name" value="GAG-degrading_sulfatase"/>
</dbReference>
<dbReference type="RefSeq" id="WP_282220327.1">
    <property type="nucleotide sequence ID" value="NZ_CP118246.1"/>
</dbReference>
<dbReference type="PANTHER" id="PTHR46615">
    <property type="entry name" value="ARYLSULFATASE K"/>
    <property type="match status" value="1"/>
</dbReference>
<dbReference type="InterPro" id="IPR017850">
    <property type="entry name" value="Alkaline_phosphatase_core_sf"/>
</dbReference>
<dbReference type="Proteomes" id="UP001220530">
    <property type="component" value="Chromosome"/>
</dbReference>
<evidence type="ECO:0000313" key="3">
    <source>
        <dbReference type="Proteomes" id="UP001220530"/>
    </source>
</evidence>
<evidence type="ECO:0000259" key="1">
    <source>
        <dbReference type="Pfam" id="PF00884"/>
    </source>
</evidence>
<dbReference type="Pfam" id="PF00884">
    <property type="entry name" value="Sulfatase"/>
    <property type="match status" value="1"/>
</dbReference>
<keyword evidence="3" id="KW-1185">Reference proteome</keyword>
<dbReference type="PANTHER" id="PTHR46615:SF1">
    <property type="entry name" value="ARYLSULFATASE K"/>
    <property type="match status" value="1"/>
</dbReference>
<dbReference type="SUPFAM" id="SSF53649">
    <property type="entry name" value="Alkaline phosphatase-like"/>
    <property type="match status" value="1"/>
</dbReference>
<dbReference type="EMBL" id="CP118246">
    <property type="protein sequence ID" value="WDR03940.1"/>
    <property type="molecule type" value="Genomic_DNA"/>
</dbReference>
<name>A0ABY7YSC3_9HYPH</name>
<protein>
    <submittedName>
        <fullName evidence="2">Sulfatase-like hydrolase/transferase</fullName>
    </submittedName>
</protein>